<keyword evidence="2" id="KW-1185">Reference proteome</keyword>
<protein>
    <submittedName>
        <fullName evidence="1">Uncharacterized protein</fullName>
    </submittedName>
</protein>
<name>A0ACC0ZYJ4_9ROSI</name>
<gene>
    <name evidence="1" type="ORF">Patl1_24448</name>
</gene>
<comment type="caution">
    <text evidence="1">The sequence shown here is derived from an EMBL/GenBank/DDBJ whole genome shotgun (WGS) entry which is preliminary data.</text>
</comment>
<organism evidence="1 2">
    <name type="scientific">Pistacia atlantica</name>
    <dbReference type="NCBI Taxonomy" id="434234"/>
    <lineage>
        <taxon>Eukaryota</taxon>
        <taxon>Viridiplantae</taxon>
        <taxon>Streptophyta</taxon>
        <taxon>Embryophyta</taxon>
        <taxon>Tracheophyta</taxon>
        <taxon>Spermatophyta</taxon>
        <taxon>Magnoliopsida</taxon>
        <taxon>eudicotyledons</taxon>
        <taxon>Gunneridae</taxon>
        <taxon>Pentapetalae</taxon>
        <taxon>rosids</taxon>
        <taxon>malvids</taxon>
        <taxon>Sapindales</taxon>
        <taxon>Anacardiaceae</taxon>
        <taxon>Pistacia</taxon>
    </lineage>
</organism>
<dbReference type="EMBL" id="CM047909">
    <property type="protein sequence ID" value="KAJ0079750.1"/>
    <property type="molecule type" value="Genomic_DNA"/>
</dbReference>
<accession>A0ACC0ZYJ4</accession>
<reference evidence="2" key="1">
    <citation type="journal article" date="2023" name="G3 (Bethesda)">
        <title>Genome assembly and association tests identify interacting loci associated with vigor, precocity, and sex in interspecific pistachio rootstocks.</title>
        <authorList>
            <person name="Palmer W."/>
            <person name="Jacygrad E."/>
            <person name="Sagayaradj S."/>
            <person name="Cavanaugh K."/>
            <person name="Han R."/>
            <person name="Bertier L."/>
            <person name="Beede B."/>
            <person name="Kafkas S."/>
            <person name="Golino D."/>
            <person name="Preece J."/>
            <person name="Michelmore R."/>
        </authorList>
    </citation>
    <scope>NUCLEOTIDE SEQUENCE [LARGE SCALE GENOMIC DNA]</scope>
</reference>
<evidence type="ECO:0000313" key="1">
    <source>
        <dbReference type="EMBL" id="KAJ0079750.1"/>
    </source>
</evidence>
<dbReference type="Proteomes" id="UP001164250">
    <property type="component" value="Chromosome 13"/>
</dbReference>
<evidence type="ECO:0000313" key="2">
    <source>
        <dbReference type="Proteomes" id="UP001164250"/>
    </source>
</evidence>
<sequence>MSSFPSMETQNRINIARILVQTLILKHSSLIILATLRLKELVLLLQTAQLVGPIPKAGAFRLLVLMPYQSVVSPSPGAIAAFLKHPRTPTGMNGMDCQSEYSKHLMKRICTDQSDDVSFAGVAHTPNVYSQASLTKAVWGQMLVTQMKALCVPDYIAPSTAWDTPTRSSSIGPCRHSFTSFGNGNVVKGIPRGSCKLVKLRIRSALVWQPPSGTLMTNDINDNKPLKRSAACIALSKYDSYVMSASGGKVSLFNMMTFKVKTKLKGHENQIAGLTFSQTLNALVSSGVDAQCVAYRSELIVGRFIDGAAYISNTPTYPFVIAAHPSEPNQIALGMSDRAVHVVEPLDVELKWGGTPSQDNGSPPSNCQILP</sequence>
<proteinExistence type="predicted"/>